<dbReference type="RefSeq" id="WP_191753128.1">
    <property type="nucleotide sequence ID" value="NZ_JACSQM010000002.1"/>
</dbReference>
<reference evidence="1 2" key="1">
    <citation type="submission" date="2020-08" db="EMBL/GenBank/DDBJ databases">
        <title>A Genomic Blueprint of the Chicken Gut Microbiome.</title>
        <authorList>
            <person name="Gilroy R."/>
            <person name="Ravi A."/>
            <person name="Getino M."/>
            <person name="Pursley I."/>
            <person name="Horton D.L."/>
            <person name="Alikhan N.-F."/>
            <person name="Baker D."/>
            <person name="Gharbi K."/>
            <person name="Hall N."/>
            <person name="Watson M."/>
            <person name="Adriaenssens E.M."/>
            <person name="Foster-Nyarko E."/>
            <person name="Jarju S."/>
            <person name="Secka A."/>
            <person name="Antonio M."/>
            <person name="Oren A."/>
            <person name="Chaudhuri R."/>
            <person name="La Ragione R.M."/>
            <person name="Hildebrand F."/>
            <person name="Pallen M.J."/>
        </authorList>
    </citation>
    <scope>NUCLEOTIDE SEQUENCE [LARGE SCALE GENOMIC DNA]</scope>
    <source>
        <strain evidence="1 2">Sa2CUA10</strain>
    </source>
</reference>
<name>A0ABR8SKA1_9BACL</name>
<evidence type="ECO:0000313" key="1">
    <source>
        <dbReference type="EMBL" id="MBD7963769.1"/>
    </source>
</evidence>
<comment type="caution">
    <text evidence="1">The sequence shown here is derived from an EMBL/GenBank/DDBJ whole genome shotgun (WGS) entry which is preliminary data.</text>
</comment>
<organism evidence="1 2">
    <name type="scientific">Fictibacillus norfolkensis</name>
    <dbReference type="NCBI Taxonomy" id="2762233"/>
    <lineage>
        <taxon>Bacteria</taxon>
        <taxon>Bacillati</taxon>
        <taxon>Bacillota</taxon>
        <taxon>Bacilli</taxon>
        <taxon>Bacillales</taxon>
        <taxon>Fictibacillaceae</taxon>
        <taxon>Fictibacillus</taxon>
    </lineage>
</organism>
<gene>
    <name evidence="1" type="ORF">H9648_06835</name>
</gene>
<accession>A0ABR8SKA1</accession>
<proteinExistence type="predicted"/>
<dbReference type="Proteomes" id="UP000603641">
    <property type="component" value="Unassembled WGS sequence"/>
</dbReference>
<dbReference type="EMBL" id="JACSQM010000002">
    <property type="protein sequence ID" value="MBD7963769.1"/>
    <property type="molecule type" value="Genomic_DNA"/>
</dbReference>
<keyword evidence="2" id="KW-1185">Reference proteome</keyword>
<evidence type="ECO:0000313" key="2">
    <source>
        <dbReference type="Proteomes" id="UP000603641"/>
    </source>
</evidence>
<protein>
    <submittedName>
        <fullName evidence="1">Uncharacterized protein</fullName>
    </submittedName>
</protein>
<sequence>MTQYSKREIEMLEQKAREEHKEAEQARSVVGDVYIQKKFHENRSTVQPKKNK</sequence>